<gene>
    <name evidence="2" type="ORF">AB205_0173420</name>
</gene>
<feature type="transmembrane region" description="Helical" evidence="1">
    <location>
        <begin position="17"/>
        <end position="37"/>
    </location>
</feature>
<dbReference type="Proteomes" id="UP000228934">
    <property type="component" value="Unassembled WGS sequence"/>
</dbReference>
<dbReference type="AlphaFoldDB" id="A0A2G9RSU8"/>
<keyword evidence="1" id="KW-1133">Transmembrane helix</keyword>
<proteinExistence type="predicted"/>
<evidence type="ECO:0000313" key="2">
    <source>
        <dbReference type="EMBL" id="PIO30967.1"/>
    </source>
</evidence>
<sequence>MSDIAFTLSKLNFVSSRVVYCFMVLSMPVLTPKRLFVLSKTKMLLLKYVGLFKNPFLTHM</sequence>
<keyword evidence="3" id="KW-1185">Reference proteome</keyword>
<organism evidence="2 3">
    <name type="scientific">Aquarana catesbeiana</name>
    <name type="common">American bullfrog</name>
    <name type="synonym">Rana catesbeiana</name>
    <dbReference type="NCBI Taxonomy" id="8400"/>
    <lineage>
        <taxon>Eukaryota</taxon>
        <taxon>Metazoa</taxon>
        <taxon>Chordata</taxon>
        <taxon>Craniata</taxon>
        <taxon>Vertebrata</taxon>
        <taxon>Euteleostomi</taxon>
        <taxon>Amphibia</taxon>
        <taxon>Batrachia</taxon>
        <taxon>Anura</taxon>
        <taxon>Neobatrachia</taxon>
        <taxon>Ranoidea</taxon>
        <taxon>Ranidae</taxon>
        <taxon>Aquarana</taxon>
    </lineage>
</organism>
<protein>
    <submittedName>
        <fullName evidence="2">Uncharacterized protein</fullName>
    </submittedName>
</protein>
<name>A0A2G9RSU8_AQUCT</name>
<evidence type="ECO:0000313" key="3">
    <source>
        <dbReference type="Proteomes" id="UP000228934"/>
    </source>
</evidence>
<accession>A0A2G9RSU8</accession>
<reference evidence="3" key="1">
    <citation type="journal article" date="2017" name="Nat. Commun.">
        <title>The North American bullfrog draft genome provides insight into hormonal regulation of long noncoding RNA.</title>
        <authorList>
            <person name="Hammond S.A."/>
            <person name="Warren R.L."/>
            <person name="Vandervalk B.P."/>
            <person name="Kucuk E."/>
            <person name="Khan H."/>
            <person name="Gibb E.A."/>
            <person name="Pandoh P."/>
            <person name="Kirk H."/>
            <person name="Zhao Y."/>
            <person name="Jones M."/>
            <person name="Mungall A.J."/>
            <person name="Coope R."/>
            <person name="Pleasance S."/>
            <person name="Moore R.A."/>
            <person name="Holt R.A."/>
            <person name="Round J.M."/>
            <person name="Ohora S."/>
            <person name="Walle B.V."/>
            <person name="Veldhoen N."/>
            <person name="Helbing C.C."/>
            <person name="Birol I."/>
        </authorList>
    </citation>
    <scope>NUCLEOTIDE SEQUENCE [LARGE SCALE GENOMIC DNA]</scope>
</reference>
<keyword evidence="1" id="KW-0472">Membrane</keyword>
<dbReference type="EMBL" id="KV931865">
    <property type="protein sequence ID" value="PIO30967.1"/>
    <property type="molecule type" value="Genomic_DNA"/>
</dbReference>
<evidence type="ECO:0000256" key="1">
    <source>
        <dbReference type="SAM" id="Phobius"/>
    </source>
</evidence>
<keyword evidence="1" id="KW-0812">Transmembrane</keyword>